<name>A0A5D4K733_9BACI</name>
<dbReference type="InterPro" id="IPR037439">
    <property type="entry name" value="Branching_enzy"/>
</dbReference>
<evidence type="ECO:0000256" key="10">
    <source>
        <dbReference type="HAMAP-Rule" id="MF_00685"/>
    </source>
</evidence>
<comment type="subunit">
    <text evidence="10">Monomer.</text>
</comment>
<feature type="active site" description="Proton donor" evidence="10 11">
    <location>
        <position position="352"/>
    </location>
</feature>
<dbReference type="CDD" id="cd02855">
    <property type="entry name" value="E_set_GBE_prok_N"/>
    <property type="match status" value="1"/>
</dbReference>
<dbReference type="CDD" id="cd11322">
    <property type="entry name" value="AmyAc_Glg_BE"/>
    <property type="match status" value="1"/>
</dbReference>
<evidence type="ECO:0000256" key="3">
    <source>
        <dbReference type="ARBA" id="ARBA00004964"/>
    </source>
</evidence>
<reference evidence="13 14" key="1">
    <citation type="submission" date="2019-08" db="EMBL/GenBank/DDBJ databases">
        <title>Bacillus genomes from the desert of Cuatro Cienegas, Coahuila.</title>
        <authorList>
            <person name="Olmedo-Alvarez G."/>
        </authorList>
    </citation>
    <scope>NUCLEOTIDE SEQUENCE [LARGE SCALE GENOMIC DNA]</scope>
    <source>
        <strain evidence="13 14">CH40_1T</strain>
    </source>
</reference>
<comment type="catalytic activity">
    <reaction evidence="1 10">
        <text>Transfers a segment of a (1-&gt;4)-alpha-D-glucan chain to a primary hydroxy group in a similar glucan chain.</text>
        <dbReference type="EC" id="2.4.1.18"/>
    </reaction>
</comment>
<keyword evidence="8 10" id="KW-0320">Glycogen biosynthesis</keyword>
<organism evidence="13 14">
    <name type="scientific">Rossellomorea vietnamensis</name>
    <dbReference type="NCBI Taxonomy" id="218284"/>
    <lineage>
        <taxon>Bacteria</taxon>
        <taxon>Bacillati</taxon>
        <taxon>Bacillota</taxon>
        <taxon>Bacilli</taxon>
        <taxon>Bacillales</taxon>
        <taxon>Bacillaceae</taxon>
        <taxon>Rossellomorea</taxon>
    </lineage>
</organism>
<dbReference type="EC" id="2.4.1.18" evidence="10"/>
<evidence type="ECO:0000256" key="8">
    <source>
        <dbReference type="ARBA" id="ARBA00023056"/>
    </source>
</evidence>
<dbReference type="NCBIfam" id="TIGR01515">
    <property type="entry name" value="branching_enzym"/>
    <property type="match status" value="1"/>
</dbReference>
<sequence>MNAVIPTDFNIHLFHEGNLFEAYRMLGAHRYLKRDGYCTSFCVWAPQARSVSVAGSFNDWNSKGFECQKINKEGIWFLEVDEDLLDHTYKYEIVTATGDILLKSDPFSFFNELRPDTASIVSDLGGFKWTDEEWLMKKSKVPLYDQPMFIYEVHLGTWRKKGEEEFLSYREMAAEIIPHAVSLGFTHIELLPVIEHPYDRSWGYQGTGYFAPTSRYGSPSDFKYFINECHAQGLGVILDWVPGHFCKDAHGLYRFDGSFAYDYSQPHDRENYTWGTANFDLGKGEVQSFLISSARFWMEEYHIDGFRVDAVANIIYRANQNQNSVNDEGIAFLKKLNKAVFEYDPYALMIAEDSTDWPGVTSPVHYGGLGFNYKWNMGWMNDVLKYMESDSGQRKENHSLITFSLWYAFSENFILPFSHDEVVHGKKSLLDKMPGDYWQKFAQLRLLLGFMTAHPGKKLLFMGSEVAQFSEWKDLGQIDWHLLEYEKHQKFNTYLKELLHLYKKSPSLYEQDHRSEGFEWVDVSNSAHQIFSFIRKGEQPEDHMLVLCNFSPAVYHHYKVGVLKADGYREVWNSDHERFGGSHQINPEVLSVKHEGYHGKPCFVEMTIPPYAVVYLRPIHHRKERIKYGKGKLCRNVVSRREGQQVKFTH</sequence>
<evidence type="ECO:0000259" key="12">
    <source>
        <dbReference type="SMART" id="SM00642"/>
    </source>
</evidence>
<dbReference type="SUPFAM" id="SSF51011">
    <property type="entry name" value="Glycosyl hydrolase domain"/>
    <property type="match status" value="1"/>
</dbReference>
<dbReference type="Pfam" id="PF02922">
    <property type="entry name" value="CBM_48"/>
    <property type="match status" value="1"/>
</dbReference>
<dbReference type="InterPro" id="IPR004193">
    <property type="entry name" value="Glyco_hydro_13_N"/>
</dbReference>
<evidence type="ECO:0000256" key="1">
    <source>
        <dbReference type="ARBA" id="ARBA00000826"/>
    </source>
</evidence>
<dbReference type="Pfam" id="PF00128">
    <property type="entry name" value="Alpha-amylase"/>
    <property type="match status" value="2"/>
</dbReference>
<dbReference type="InterPro" id="IPR017853">
    <property type="entry name" value="GH"/>
</dbReference>
<evidence type="ECO:0000256" key="5">
    <source>
        <dbReference type="ARBA" id="ARBA00022600"/>
    </source>
</evidence>
<dbReference type="AlphaFoldDB" id="A0A5D4K733"/>
<dbReference type="GO" id="GO:0003844">
    <property type="term" value="F:1,4-alpha-glucan branching enzyme activity"/>
    <property type="evidence" value="ECO:0007669"/>
    <property type="project" value="UniProtKB-UniRule"/>
</dbReference>
<dbReference type="InterPro" id="IPR006047">
    <property type="entry name" value="GH13_cat_dom"/>
</dbReference>
<evidence type="ECO:0000256" key="11">
    <source>
        <dbReference type="PIRSR" id="PIRSR000463-1"/>
    </source>
</evidence>
<evidence type="ECO:0000256" key="9">
    <source>
        <dbReference type="ARBA" id="ARBA00023277"/>
    </source>
</evidence>
<dbReference type="GO" id="GO:0005829">
    <property type="term" value="C:cytosol"/>
    <property type="evidence" value="ECO:0007669"/>
    <property type="project" value="TreeGrafter"/>
</dbReference>
<dbReference type="SUPFAM" id="SSF51445">
    <property type="entry name" value="(Trans)glycosidases"/>
    <property type="match status" value="1"/>
</dbReference>
<dbReference type="PANTHER" id="PTHR43651">
    <property type="entry name" value="1,4-ALPHA-GLUCAN-BRANCHING ENZYME"/>
    <property type="match status" value="1"/>
</dbReference>
<dbReference type="InterPro" id="IPR013780">
    <property type="entry name" value="Glyco_hydro_b"/>
</dbReference>
<keyword evidence="9 10" id="KW-0119">Carbohydrate metabolism</keyword>
<dbReference type="GO" id="GO:0043169">
    <property type="term" value="F:cation binding"/>
    <property type="evidence" value="ECO:0007669"/>
    <property type="project" value="InterPro"/>
</dbReference>
<evidence type="ECO:0000256" key="2">
    <source>
        <dbReference type="ARBA" id="ARBA00002953"/>
    </source>
</evidence>
<feature type="domain" description="Glycosyl hydrolase family 13 catalytic" evidence="12">
    <location>
        <begin position="152"/>
        <end position="502"/>
    </location>
</feature>
<keyword evidence="7 10" id="KW-0808">Transferase</keyword>
<dbReference type="InterPro" id="IPR044143">
    <property type="entry name" value="GlgB_N_E_set_prok"/>
</dbReference>
<dbReference type="HAMAP" id="MF_00685">
    <property type="entry name" value="GlgB"/>
    <property type="match status" value="1"/>
</dbReference>
<comment type="similarity">
    <text evidence="4 10">Belongs to the glycosyl hydrolase 13 family. GlgB subfamily.</text>
</comment>
<dbReference type="InterPro" id="IPR006407">
    <property type="entry name" value="GlgB"/>
</dbReference>
<comment type="pathway">
    <text evidence="3 10">Glycan biosynthesis; glycogen biosynthesis.</text>
</comment>
<dbReference type="Proteomes" id="UP000323317">
    <property type="component" value="Unassembled WGS sequence"/>
</dbReference>
<comment type="function">
    <text evidence="2 10">Catalyzes the formation of the alpha-1,6-glucosidic linkages in glycogen by scission of a 1,4-alpha-linked oligosaccharide from growing alpha-1,4-glucan chains and the subsequent attachment of the oligosaccharide to the alpha-1,6 position.</text>
</comment>
<feature type="active site" description="Nucleophile" evidence="10 11">
    <location>
        <position position="309"/>
    </location>
</feature>
<dbReference type="Gene3D" id="2.60.40.1180">
    <property type="entry name" value="Golgi alpha-mannosidase II"/>
    <property type="match status" value="1"/>
</dbReference>
<dbReference type="UniPathway" id="UPA00164"/>
<dbReference type="PIRSF" id="PIRSF000463">
    <property type="entry name" value="GlgB"/>
    <property type="match status" value="1"/>
</dbReference>
<dbReference type="NCBIfam" id="NF003811">
    <property type="entry name" value="PRK05402.1"/>
    <property type="match status" value="1"/>
</dbReference>
<dbReference type="SMART" id="SM00642">
    <property type="entry name" value="Aamy"/>
    <property type="match status" value="1"/>
</dbReference>
<dbReference type="PANTHER" id="PTHR43651:SF3">
    <property type="entry name" value="1,4-ALPHA-GLUCAN-BRANCHING ENZYME"/>
    <property type="match status" value="1"/>
</dbReference>
<dbReference type="EMBL" id="VTEH01000025">
    <property type="protein sequence ID" value="TYR72836.1"/>
    <property type="molecule type" value="Genomic_DNA"/>
</dbReference>
<dbReference type="GO" id="GO:0004553">
    <property type="term" value="F:hydrolase activity, hydrolyzing O-glycosyl compounds"/>
    <property type="evidence" value="ECO:0007669"/>
    <property type="project" value="InterPro"/>
</dbReference>
<comment type="caution">
    <text evidence="13">The sequence shown here is derived from an EMBL/GenBank/DDBJ whole genome shotgun (WGS) entry which is preliminary data.</text>
</comment>
<keyword evidence="5 10" id="KW-0321">Glycogen metabolism</keyword>
<keyword evidence="6 10" id="KW-0328">Glycosyltransferase</keyword>
<protein>
    <recommendedName>
        <fullName evidence="10">1,4-alpha-glucan branching enzyme GlgB</fullName>
        <ecNumber evidence="10">2.4.1.18</ecNumber>
    </recommendedName>
    <alternativeName>
        <fullName evidence="10">1,4-alpha-D-glucan:1,4-alpha-D-glucan 6-glucosyl-transferase</fullName>
    </alternativeName>
    <alternativeName>
        <fullName evidence="10">Alpha-(1-&gt;4)-glucan branching enzyme</fullName>
    </alternativeName>
    <alternativeName>
        <fullName evidence="10">Glycogen branching enzyme</fullName>
        <shortName evidence="10">BE</shortName>
    </alternativeName>
</protein>
<dbReference type="InterPro" id="IPR013783">
    <property type="entry name" value="Ig-like_fold"/>
</dbReference>
<dbReference type="InterPro" id="IPR006048">
    <property type="entry name" value="A-amylase/branching_C"/>
</dbReference>
<proteinExistence type="inferred from homology"/>
<dbReference type="SUPFAM" id="SSF81296">
    <property type="entry name" value="E set domains"/>
    <property type="match status" value="1"/>
</dbReference>
<dbReference type="InterPro" id="IPR014756">
    <property type="entry name" value="Ig_E-set"/>
</dbReference>
<dbReference type="FunFam" id="3.20.20.80:FF:000003">
    <property type="entry name" value="1,4-alpha-glucan branching enzyme GlgB"/>
    <property type="match status" value="1"/>
</dbReference>
<accession>A0A5D4K733</accession>
<dbReference type="Gene3D" id="2.60.40.10">
    <property type="entry name" value="Immunoglobulins"/>
    <property type="match status" value="1"/>
</dbReference>
<dbReference type="FunFam" id="2.60.40.1180:FF:000002">
    <property type="entry name" value="1,4-alpha-glucan branching enzyme GlgB"/>
    <property type="match status" value="1"/>
</dbReference>
<evidence type="ECO:0000313" key="13">
    <source>
        <dbReference type="EMBL" id="TYR72836.1"/>
    </source>
</evidence>
<evidence type="ECO:0000256" key="4">
    <source>
        <dbReference type="ARBA" id="ARBA00009000"/>
    </source>
</evidence>
<evidence type="ECO:0000256" key="6">
    <source>
        <dbReference type="ARBA" id="ARBA00022676"/>
    </source>
</evidence>
<gene>
    <name evidence="10 13" type="primary">glgB</name>
    <name evidence="13" type="ORF">FZC79_21155</name>
</gene>
<dbReference type="GO" id="GO:0005978">
    <property type="term" value="P:glycogen biosynthetic process"/>
    <property type="evidence" value="ECO:0007669"/>
    <property type="project" value="UniProtKB-UniRule"/>
</dbReference>
<evidence type="ECO:0000313" key="14">
    <source>
        <dbReference type="Proteomes" id="UP000323317"/>
    </source>
</evidence>
<dbReference type="RefSeq" id="WP_148948662.1">
    <property type="nucleotide sequence ID" value="NZ_VTEH01000025.1"/>
</dbReference>
<evidence type="ECO:0000256" key="7">
    <source>
        <dbReference type="ARBA" id="ARBA00022679"/>
    </source>
</evidence>
<dbReference type="NCBIfam" id="NF008967">
    <property type="entry name" value="PRK12313.1"/>
    <property type="match status" value="1"/>
</dbReference>
<dbReference type="Pfam" id="PF02806">
    <property type="entry name" value="Alpha-amylase_C"/>
    <property type="match status" value="1"/>
</dbReference>
<dbReference type="Gene3D" id="3.20.20.80">
    <property type="entry name" value="Glycosidases"/>
    <property type="match status" value="1"/>
</dbReference>